<evidence type="ECO:0000313" key="2">
    <source>
        <dbReference type="EMBL" id="JAB55354.1"/>
    </source>
</evidence>
<evidence type="ECO:0000256" key="1">
    <source>
        <dbReference type="SAM" id="MobiDB-lite"/>
    </source>
</evidence>
<feature type="compositionally biased region" description="Polar residues" evidence="1">
    <location>
        <begin position="291"/>
        <end position="305"/>
    </location>
</feature>
<feature type="compositionally biased region" description="Low complexity" evidence="1">
    <location>
        <begin position="465"/>
        <end position="480"/>
    </location>
</feature>
<name>U5EDZ8_9DIPT</name>
<feature type="compositionally biased region" description="Polar residues" evidence="1">
    <location>
        <begin position="633"/>
        <end position="655"/>
    </location>
</feature>
<feature type="compositionally biased region" description="Low complexity" evidence="1">
    <location>
        <begin position="600"/>
        <end position="632"/>
    </location>
</feature>
<feature type="region of interest" description="Disordered" evidence="1">
    <location>
        <begin position="1"/>
        <end position="21"/>
    </location>
</feature>
<protein>
    <submittedName>
        <fullName evidence="2">Putative myb domain-containing protein</fullName>
    </submittedName>
</protein>
<organism evidence="2">
    <name type="scientific">Corethrella appendiculata</name>
    <dbReference type="NCBI Taxonomy" id="1370023"/>
    <lineage>
        <taxon>Eukaryota</taxon>
        <taxon>Metazoa</taxon>
        <taxon>Ecdysozoa</taxon>
        <taxon>Arthropoda</taxon>
        <taxon>Hexapoda</taxon>
        <taxon>Insecta</taxon>
        <taxon>Pterygota</taxon>
        <taxon>Neoptera</taxon>
        <taxon>Endopterygota</taxon>
        <taxon>Diptera</taxon>
        <taxon>Nematocera</taxon>
        <taxon>Culicoidea</taxon>
        <taxon>Chaoboridae</taxon>
        <taxon>Corethrella</taxon>
    </lineage>
</organism>
<feature type="compositionally biased region" description="Low complexity" evidence="1">
    <location>
        <begin position="580"/>
        <end position="592"/>
    </location>
</feature>
<feature type="region of interest" description="Disordered" evidence="1">
    <location>
        <begin position="344"/>
        <end position="363"/>
    </location>
</feature>
<accession>U5EDZ8</accession>
<feature type="compositionally biased region" description="Polar residues" evidence="1">
    <location>
        <begin position="510"/>
        <end position="526"/>
    </location>
</feature>
<feature type="compositionally biased region" description="Polar residues" evidence="1">
    <location>
        <begin position="534"/>
        <end position="543"/>
    </location>
</feature>
<dbReference type="EMBL" id="GANO01004517">
    <property type="protein sequence ID" value="JAB55354.1"/>
    <property type="molecule type" value="mRNA"/>
</dbReference>
<feature type="region of interest" description="Disordered" evidence="1">
    <location>
        <begin position="291"/>
        <end position="311"/>
    </location>
</feature>
<dbReference type="AlphaFoldDB" id="U5EDZ8"/>
<feature type="region of interest" description="Disordered" evidence="1">
    <location>
        <begin position="574"/>
        <end position="655"/>
    </location>
</feature>
<proteinExistence type="evidence at transcript level"/>
<feature type="non-terminal residue" evidence="2">
    <location>
        <position position="655"/>
    </location>
</feature>
<sequence length="655" mass="72840">MPPQPLGALNLHTDAPNIPGSANQLDDSLTTVAANNSFLNPTLRTHSSKFPIERELILSSHNKNASKIPLMQDSRNGGMQLLNRSSISVAPELPVKQTQAWNQSQIDAIHTTISGGTIPRNSAVRLPEDVTALAAERDHCNLNKDKETVKKSVTKTYHTLKEIISSKFNSKKDLNEVCDELNNATSMQQLQAKEQEDFRSQYFQAQTNMRPVHNMNQSQSNTNLWNGGRATGDSPLYYHKRFLDPAENYNAEVNNIAMNGLRQSKAISQPQLNVGSYEQHLRNTPQRELLNETNGLTKGTSQLDTTDSDEGGFRSLVQRTQQQQHFHTPQPQPKLITDYSKNSIQMQHQHPHQHPHHQQQQLQHQNNNNNNLQNQFYRSLKQNTNYHLNGGGGVGSNAISADQKQDLNNKILHDESIMQQHNHQSINKINQPNNNSNLLLQQQQQQLQQNPNPSPRTINNTNSKPQLPQQQQHDTPQQLLSNDDDATTTKKPFKQIPESTTSSDYDKGGNHSSNVDSGRGSVTYSSGRKGGINGTNNTSSELSDSPPKKIISKDTEWIDVVDAELRNILEPGIQQMSIRPESTVSGSVSSMSPPLPPLSPDGSINFSTNNASTNNNNTAHTNNNSKSTPTSNLISSSKLTNQKQEYGTDTYNRAS</sequence>
<feature type="region of interest" description="Disordered" evidence="1">
    <location>
        <begin position="442"/>
        <end position="549"/>
    </location>
</feature>
<feature type="compositionally biased region" description="Low complexity" evidence="1">
    <location>
        <begin position="442"/>
        <end position="451"/>
    </location>
</feature>
<reference evidence="2" key="1">
    <citation type="journal article" date="2014" name="Insect Biochem. Mol. Biol.">
        <title>An insight into the sialome of the frog biting fly, Corethrella appendiculata.</title>
        <authorList>
            <person name="Ribeiro J.M.C."/>
            <person name="Chagas A.C."/>
            <person name="Pham V.M."/>
            <person name="Lounibos L.P."/>
            <person name="Calvo E."/>
        </authorList>
    </citation>
    <scope>NUCLEOTIDE SEQUENCE</scope>
    <source>
        <tissue evidence="2">Salivary glands</tissue>
    </source>
</reference>